<keyword evidence="1" id="KW-0238">DNA-binding</keyword>
<keyword evidence="2" id="KW-1185">Reference proteome</keyword>
<reference evidence="2" key="1">
    <citation type="journal article" date="2019" name="Int. J. Syst. Evol. Microbiol.">
        <title>The Global Catalogue of Microorganisms (GCM) 10K type strain sequencing project: providing services to taxonomists for standard genome sequencing and annotation.</title>
        <authorList>
            <consortium name="The Broad Institute Genomics Platform"/>
            <consortium name="The Broad Institute Genome Sequencing Center for Infectious Disease"/>
            <person name="Wu L."/>
            <person name="Ma J."/>
        </authorList>
    </citation>
    <scope>NUCLEOTIDE SEQUENCE [LARGE SCALE GENOMIC DNA]</scope>
    <source>
        <strain evidence="2">CGMCC 1.16275</strain>
    </source>
</reference>
<name>A0ABW4I101_9SPHN</name>
<protein>
    <submittedName>
        <fullName evidence="1">AbrB/MazE/SpoVT family DNA-binding domain-containing protein</fullName>
    </submittedName>
</protein>
<dbReference type="InterPro" id="IPR037914">
    <property type="entry name" value="SpoVT-AbrB_sf"/>
</dbReference>
<accession>A0ABW4I101</accession>
<gene>
    <name evidence="1" type="ORF">ACFSCW_03050</name>
</gene>
<comment type="caution">
    <text evidence="1">The sequence shown here is derived from an EMBL/GenBank/DDBJ whole genome shotgun (WGS) entry which is preliminary data.</text>
</comment>
<dbReference type="EMBL" id="JBHUDY010000001">
    <property type="protein sequence ID" value="MFD1610774.1"/>
    <property type="molecule type" value="Genomic_DNA"/>
</dbReference>
<sequence>MGKLLKIVKIGDEAGVVLPPEVLDHLHAELGDTLRLEEAGSGYALVGQEGEADEVMALARQIMREDADILRVLAQ</sequence>
<proteinExistence type="predicted"/>
<dbReference type="Proteomes" id="UP001597115">
    <property type="component" value="Unassembled WGS sequence"/>
</dbReference>
<evidence type="ECO:0000313" key="2">
    <source>
        <dbReference type="Proteomes" id="UP001597115"/>
    </source>
</evidence>
<dbReference type="RefSeq" id="WP_380886770.1">
    <property type="nucleotide sequence ID" value="NZ_JBHUDY010000001.1"/>
</dbReference>
<evidence type="ECO:0000313" key="1">
    <source>
        <dbReference type="EMBL" id="MFD1610774.1"/>
    </source>
</evidence>
<dbReference type="GO" id="GO:0003677">
    <property type="term" value="F:DNA binding"/>
    <property type="evidence" value="ECO:0007669"/>
    <property type="project" value="UniProtKB-KW"/>
</dbReference>
<organism evidence="1 2">
    <name type="scientific">Sphingomonas tabacisoli</name>
    <dbReference type="NCBI Taxonomy" id="2249466"/>
    <lineage>
        <taxon>Bacteria</taxon>
        <taxon>Pseudomonadati</taxon>
        <taxon>Pseudomonadota</taxon>
        <taxon>Alphaproteobacteria</taxon>
        <taxon>Sphingomonadales</taxon>
        <taxon>Sphingomonadaceae</taxon>
        <taxon>Sphingomonas</taxon>
    </lineage>
</organism>
<dbReference type="SUPFAM" id="SSF89447">
    <property type="entry name" value="AbrB/MazE/MraZ-like"/>
    <property type="match status" value="1"/>
</dbReference>